<evidence type="ECO:0000256" key="1">
    <source>
        <dbReference type="ARBA" id="ARBA00004123"/>
    </source>
</evidence>
<accession>A0A1B6LHI7</accession>
<evidence type="ECO:0000259" key="2">
    <source>
        <dbReference type="Pfam" id="PF04218"/>
    </source>
</evidence>
<dbReference type="GO" id="GO:0005634">
    <property type="term" value="C:nucleus"/>
    <property type="evidence" value="ECO:0007669"/>
    <property type="project" value="UniProtKB-SubCell"/>
</dbReference>
<dbReference type="InterPro" id="IPR007889">
    <property type="entry name" value="HTH_Psq"/>
</dbReference>
<organism evidence="3">
    <name type="scientific">Graphocephala atropunctata</name>
    <dbReference type="NCBI Taxonomy" id="36148"/>
    <lineage>
        <taxon>Eukaryota</taxon>
        <taxon>Metazoa</taxon>
        <taxon>Ecdysozoa</taxon>
        <taxon>Arthropoda</taxon>
        <taxon>Hexapoda</taxon>
        <taxon>Insecta</taxon>
        <taxon>Pterygota</taxon>
        <taxon>Neoptera</taxon>
        <taxon>Paraneoptera</taxon>
        <taxon>Hemiptera</taxon>
        <taxon>Auchenorrhyncha</taxon>
        <taxon>Membracoidea</taxon>
        <taxon>Cicadellidae</taxon>
        <taxon>Cicadellinae</taxon>
        <taxon>Cicadellini</taxon>
        <taxon>Graphocephala</taxon>
    </lineage>
</organism>
<reference evidence="3" key="1">
    <citation type="submission" date="2015-11" db="EMBL/GenBank/DDBJ databases">
        <title>De novo transcriptome assembly of four potential Pierce s Disease insect vectors from Arizona vineyards.</title>
        <authorList>
            <person name="Tassone E.E."/>
        </authorList>
    </citation>
    <scope>NUCLEOTIDE SEQUENCE</scope>
</reference>
<dbReference type="EMBL" id="GEBQ01016805">
    <property type="protein sequence ID" value="JAT23172.1"/>
    <property type="molecule type" value="Transcribed_RNA"/>
</dbReference>
<dbReference type="InterPro" id="IPR036388">
    <property type="entry name" value="WH-like_DNA-bd_sf"/>
</dbReference>
<dbReference type="InterPro" id="IPR009057">
    <property type="entry name" value="Homeodomain-like_sf"/>
</dbReference>
<protein>
    <recommendedName>
        <fullName evidence="2">HTH psq-type domain-containing protein</fullName>
    </recommendedName>
</protein>
<dbReference type="SUPFAM" id="SSF46689">
    <property type="entry name" value="Homeodomain-like"/>
    <property type="match status" value="1"/>
</dbReference>
<feature type="domain" description="HTH psq-type" evidence="2">
    <location>
        <begin position="82"/>
        <end position="131"/>
    </location>
</feature>
<comment type="subcellular location">
    <subcellularLocation>
        <location evidence="1">Nucleus</location>
    </subcellularLocation>
</comment>
<dbReference type="Pfam" id="PF04218">
    <property type="entry name" value="CENP-B_N"/>
    <property type="match status" value="1"/>
</dbReference>
<proteinExistence type="predicted"/>
<gene>
    <name evidence="3" type="ORF">g.16610</name>
</gene>
<sequence>MAGSDSTGRRGVRSVIPDCTSIVVAGWVWPMFTQTDTGNFPHQLTTPFPYVLGPVDSSRVLALKVIGGVLKFIFHLLKMADKKRKQLTVSMEMKFDALKRLDKGEHVNKIALDLNVGRSTVLGWKNKKSEIELWWIN</sequence>
<dbReference type="GO" id="GO:0003677">
    <property type="term" value="F:DNA binding"/>
    <property type="evidence" value="ECO:0007669"/>
    <property type="project" value="InterPro"/>
</dbReference>
<dbReference type="Gene3D" id="1.10.10.10">
    <property type="entry name" value="Winged helix-like DNA-binding domain superfamily/Winged helix DNA-binding domain"/>
    <property type="match status" value="1"/>
</dbReference>
<dbReference type="AlphaFoldDB" id="A0A1B6LHI7"/>
<evidence type="ECO:0000313" key="3">
    <source>
        <dbReference type="EMBL" id="JAT23172.1"/>
    </source>
</evidence>
<name>A0A1B6LHI7_9HEMI</name>